<dbReference type="InterPro" id="IPR036812">
    <property type="entry name" value="NAD(P)_OxRdtase_dom_sf"/>
</dbReference>
<evidence type="ECO:0000259" key="3">
    <source>
        <dbReference type="Pfam" id="PF00248"/>
    </source>
</evidence>
<feature type="domain" description="NADP-dependent oxidoreductase" evidence="3">
    <location>
        <begin position="7"/>
        <end position="306"/>
    </location>
</feature>
<dbReference type="Gene3D" id="3.20.20.100">
    <property type="entry name" value="NADP-dependent oxidoreductase domain"/>
    <property type="match status" value="1"/>
</dbReference>
<gene>
    <name evidence="4" type="ORF">BDW59DRAFT_179183</name>
</gene>
<keyword evidence="5" id="KW-1185">Reference proteome</keyword>
<dbReference type="EMBL" id="JBFXLS010000026">
    <property type="protein sequence ID" value="KAL2827158.1"/>
    <property type="molecule type" value="Genomic_DNA"/>
</dbReference>
<evidence type="ECO:0000256" key="2">
    <source>
        <dbReference type="ARBA" id="ARBA00038157"/>
    </source>
</evidence>
<dbReference type="PANTHER" id="PTHR43364">
    <property type="entry name" value="NADH-SPECIFIC METHYLGLYOXAL REDUCTASE-RELATED"/>
    <property type="match status" value="1"/>
</dbReference>
<reference evidence="4 5" key="1">
    <citation type="submission" date="2024-07" db="EMBL/GenBank/DDBJ databases">
        <title>Section-level genome sequencing and comparative genomics of Aspergillus sections Usti and Cavernicolus.</title>
        <authorList>
            <consortium name="Lawrence Berkeley National Laboratory"/>
            <person name="Nybo J.L."/>
            <person name="Vesth T.C."/>
            <person name="Theobald S."/>
            <person name="Frisvad J.C."/>
            <person name="Larsen T.O."/>
            <person name="Kjaerboelling I."/>
            <person name="Rothschild-Mancinelli K."/>
            <person name="Lyhne E.K."/>
            <person name="Kogle M.E."/>
            <person name="Barry K."/>
            <person name="Clum A."/>
            <person name="Na H."/>
            <person name="Ledsgaard L."/>
            <person name="Lin J."/>
            <person name="Lipzen A."/>
            <person name="Kuo A."/>
            <person name="Riley R."/>
            <person name="Mondo S."/>
            <person name="LaButti K."/>
            <person name="Haridas S."/>
            <person name="Pangalinan J."/>
            <person name="Salamov A.A."/>
            <person name="Simmons B.A."/>
            <person name="Magnuson J.K."/>
            <person name="Chen J."/>
            <person name="Drula E."/>
            <person name="Henrissat B."/>
            <person name="Wiebenga A."/>
            <person name="Lubbers R.J."/>
            <person name="Gomes A.C."/>
            <person name="Makela M.R."/>
            <person name="Stajich J."/>
            <person name="Grigoriev I.V."/>
            <person name="Mortensen U.H."/>
            <person name="De vries R.P."/>
            <person name="Baker S.E."/>
            <person name="Andersen M.R."/>
        </authorList>
    </citation>
    <scope>NUCLEOTIDE SEQUENCE [LARGE SCALE GENOMIC DNA]</scope>
    <source>
        <strain evidence="4 5">CBS 600.67</strain>
    </source>
</reference>
<name>A0ABR4IK37_9EURO</name>
<evidence type="ECO:0000256" key="1">
    <source>
        <dbReference type="ARBA" id="ARBA00023002"/>
    </source>
</evidence>
<dbReference type="PRINTS" id="PR00069">
    <property type="entry name" value="ALDKETRDTASE"/>
</dbReference>
<proteinExistence type="inferred from homology"/>
<evidence type="ECO:0000313" key="5">
    <source>
        <dbReference type="Proteomes" id="UP001610335"/>
    </source>
</evidence>
<comment type="similarity">
    <text evidence="2">Belongs to the aldo/keto reductase family. Aldo/keto reductase 2 subfamily.</text>
</comment>
<organism evidence="4 5">
    <name type="scientific">Aspergillus cavernicola</name>
    <dbReference type="NCBI Taxonomy" id="176166"/>
    <lineage>
        <taxon>Eukaryota</taxon>
        <taxon>Fungi</taxon>
        <taxon>Dikarya</taxon>
        <taxon>Ascomycota</taxon>
        <taxon>Pezizomycotina</taxon>
        <taxon>Eurotiomycetes</taxon>
        <taxon>Eurotiomycetidae</taxon>
        <taxon>Eurotiales</taxon>
        <taxon>Aspergillaceae</taxon>
        <taxon>Aspergillus</taxon>
        <taxon>Aspergillus subgen. Nidulantes</taxon>
    </lineage>
</organism>
<comment type="caution">
    <text evidence="4">The sequence shown here is derived from an EMBL/GenBank/DDBJ whole genome shotgun (WGS) entry which is preliminary data.</text>
</comment>
<dbReference type="SUPFAM" id="SSF51430">
    <property type="entry name" value="NAD(P)-linked oxidoreductase"/>
    <property type="match status" value="1"/>
</dbReference>
<evidence type="ECO:0000313" key="4">
    <source>
        <dbReference type="EMBL" id="KAL2827158.1"/>
    </source>
</evidence>
<keyword evidence="1" id="KW-0560">Oxidoreductase</keyword>
<dbReference type="Proteomes" id="UP001610335">
    <property type="component" value="Unassembled WGS sequence"/>
</dbReference>
<dbReference type="InterPro" id="IPR050523">
    <property type="entry name" value="AKR_Detox_Biosynth"/>
</dbReference>
<dbReference type="CDD" id="cd19075">
    <property type="entry name" value="AKR_AKR7A1-5"/>
    <property type="match status" value="1"/>
</dbReference>
<dbReference type="PANTHER" id="PTHR43364:SF4">
    <property type="entry name" value="NAD(P)-LINKED OXIDOREDUCTASE SUPERFAMILY PROTEIN"/>
    <property type="match status" value="1"/>
</dbReference>
<sequence>MANTNIKIVYGGGTFSADTNWSTPEAVKEVLEILDEHGVNHIDTAQSYPNSEELLGRADAASRFLIATKDIGALAGGTASKQDVIVRGEASLKKLNMDKLDILYLHAPDRKTPLAETLAGVNELYKAGKFSRLGLSNFRANEVEEVVRIAEENNYIIPTVYQGLYSAVTRRQEKELFPTLRKLGIAFYAYSPLAGGFLVKSKKQILENPKGRWDPNTLSGKIFAHVYGKTELLDSLEKWEQISKESEISKAELGYRWVAYHSYLKGELGDAIIIGASSHSQLKQTLEGLKNGPLEGKVVRKIEEFWQLVETAAPLDFFNDFLAFASF</sequence>
<dbReference type="Pfam" id="PF00248">
    <property type="entry name" value="Aldo_ket_red"/>
    <property type="match status" value="1"/>
</dbReference>
<protein>
    <submittedName>
        <fullName evidence="4">Aldehyde reductase</fullName>
    </submittedName>
</protein>
<accession>A0ABR4IK37</accession>
<dbReference type="InterPro" id="IPR023210">
    <property type="entry name" value="NADP_OxRdtase_dom"/>
</dbReference>
<dbReference type="InterPro" id="IPR020471">
    <property type="entry name" value="AKR"/>
</dbReference>